<dbReference type="GeneTree" id="ENSGT00940000154967"/>
<dbReference type="HOGENOM" id="CLU_1049550_0_0_1"/>
<evidence type="ECO:0000313" key="9">
    <source>
        <dbReference type="Proteomes" id="UP000007303"/>
    </source>
</evidence>
<reference evidence="8" key="2">
    <citation type="submission" date="2025-08" db="UniProtKB">
        <authorList>
            <consortium name="Ensembl"/>
        </authorList>
    </citation>
    <scope>IDENTIFICATION</scope>
</reference>
<evidence type="ECO:0000256" key="3">
    <source>
        <dbReference type="ARBA" id="ARBA00022729"/>
    </source>
</evidence>
<keyword evidence="9" id="KW-1185">Reference proteome</keyword>
<feature type="chain" id="PRO_5003582391" description="Sushi domain-containing protein" evidence="6">
    <location>
        <begin position="24"/>
        <end position="297"/>
    </location>
</feature>
<evidence type="ECO:0000313" key="8">
    <source>
        <dbReference type="Ensembl" id="ENSTNIP00000015299.1"/>
    </source>
</evidence>
<dbReference type="Ensembl" id="ENSTNIT00000015504.1">
    <property type="protein sequence ID" value="ENSTNIP00000015299.1"/>
    <property type="gene ID" value="ENSTNIG00000012331.1"/>
</dbReference>
<dbReference type="InParanoid" id="H3D461"/>
<sequence>MRNFSLLAGLVLWLTMDVSSLLGELICPLPVIENGRLLQQAKEYRENDVLHFSCNRGFRRTEDRPSKCTKVGMRAEWSPMPECEPAKCRVELPPLEGTTYASTLKNVYYPGETLNVTCGEGFWISSPQDTFAETTCDDDGQWTIRPVCQEFFCSNQREYNVRWWNVWRNQQIRLGDTARYQCVTGYKSPDGSNVAKCTRNGWEPKPLCQEITCPRLEVENAIHPDVYKQSYRNDDWVTYRCMEGFTGRPTRTCGQNGWTGDSQCTVNQKPGFLAVSYQKPFLQSPQIGLMLVWQCSP</sequence>
<dbReference type="Proteomes" id="UP000007303">
    <property type="component" value="Unassembled WGS sequence"/>
</dbReference>
<dbReference type="STRING" id="99883.ENSTNIP00000015299"/>
<dbReference type="OMA" id="CILTANQ"/>
<dbReference type="SUPFAM" id="SSF57535">
    <property type="entry name" value="Complement control module/SCR domain"/>
    <property type="match status" value="4"/>
</dbReference>
<dbReference type="PANTHER" id="PTHR45785:SF2">
    <property type="entry name" value="COMPLEMENT FACTOR H-RELATED"/>
    <property type="match status" value="1"/>
</dbReference>
<feature type="domain" description="Sushi" evidence="7">
    <location>
        <begin position="25"/>
        <end position="85"/>
    </location>
</feature>
<evidence type="ECO:0000259" key="7">
    <source>
        <dbReference type="PROSITE" id="PS50923"/>
    </source>
</evidence>
<feature type="domain" description="Sushi" evidence="7">
    <location>
        <begin position="86"/>
        <end position="150"/>
    </location>
</feature>
<keyword evidence="2 5" id="KW-0768">Sushi</keyword>
<name>H3D461_TETNG</name>
<dbReference type="PROSITE" id="PS50923">
    <property type="entry name" value="SUSHI"/>
    <property type="match status" value="4"/>
</dbReference>
<dbReference type="Gene3D" id="2.10.70.10">
    <property type="entry name" value="Complement Module, domain 1"/>
    <property type="match status" value="4"/>
</dbReference>
<accession>H3D461</accession>
<proteinExistence type="predicted"/>
<dbReference type="Pfam" id="PF00084">
    <property type="entry name" value="Sushi"/>
    <property type="match status" value="4"/>
</dbReference>
<dbReference type="AlphaFoldDB" id="H3D461"/>
<evidence type="ECO:0000256" key="1">
    <source>
        <dbReference type="ARBA" id="ARBA00004328"/>
    </source>
</evidence>
<evidence type="ECO:0000256" key="2">
    <source>
        <dbReference type="ARBA" id="ARBA00022659"/>
    </source>
</evidence>
<reference evidence="8" key="3">
    <citation type="submission" date="2025-09" db="UniProtKB">
        <authorList>
            <consortium name="Ensembl"/>
        </authorList>
    </citation>
    <scope>IDENTIFICATION</scope>
</reference>
<dbReference type="PANTHER" id="PTHR45785">
    <property type="entry name" value="COMPLEMENT FACTOR H-RELATED"/>
    <property type="match status" value="1"/>
</dbReference>
<feature type="signal peptide" evidence="6">
    <location>
        <begin position="1"/>
        <end position="23"/>
    </location>
</feature>
<dbReference type="InterPro" id="IPR051503">
    <property type="entry name" value="ComplSys_Reg/VirEntry_Med"/>
</dbReference>
<evidence type="ECO:0000256" key="4">
    <source>
        <dbReference type="ARBA" id="ARBA00023157"/>
    </source>
</evidence>
<feature type="domain" description="Sushi" evidence="7">
    <location>
        <begin position="211"/>
        <end position="266"/>
    </location>
</feature>
<dbReference type="SMART" id="SM00032">
    <property type="entry name" value="CCP"/>
    <property type="match status" value="4"/>
</dbReference>
<dbReference type="InterPro" id="IPR035976">
    <property type="entry name" value="Sushi/SCR/CCP_sf"/>
</dbReference>
<evidence type="ECO:0000256" key="6">
    <source>
        <dbReference type="SAM" id="SignalP"/>
    </source>
</evidence>
<dbReference type="CDD" id="cd00033">
    <property type="entry name" value="CCP"/>
    <property type="match status" value="3"/>
</dbReference>
<protein>
    <recommendedName>
        <fullName evidence="7">Sushi domain-containing protein</fullName>
    </recommendedName>
</protein>
<dbReference type="InterPro" id="IPR000436">
    <property type="entry name" value="Sushi_SCR_CCP_dom"/>
</dbReference>
<evidence type="ECO:0000256" key="5">
    <source>
        <dbReference type="PROSITE-ProRule" id="PRU00302"/>
    </source>
</evidence>
<keyword evidence="3 6" id="KW-0732">Signal</keyword>
<feature type="domain" description="Sushi" evidence="7">
    <location>
        <begin position="151"/>
        <end position="210"/>
    </location>
</feature>
<comment type="subcellular location">
    <subcellularLocation>
        <location evidence="1">Virion</location>
    </subcellularLocation>
</comment>
<keyword evidence="4" id="KW-1015">Disulfide bond</keyword>
<organism evidence="8 9">
    <name type="scientific">Tetraodon nigroviridis</name>
    <name type="common">Spotted green pufferfish</name>
    <name type="synonym">Chelonodon nigroviridis</name>
    <dbReference type="NCBI Taxonomy" id="99883"/>
    <lineage>
        <taxon>Eukaryota</taxon>
        <taxon>Metazoa</taxon>
        <taxon>Chordata</taxon>
        <taxon>Craniata</taxon>
        <taxon>Vertebrata</taxon>
        <taxon>Euteleostomi</taxon>
        <taxon>Actinopterygii</taxon>
        <taxon>Neopterygii</taxon>
        <taxon>Teleostei</taxon>
        <taxon>Neoteleostei</taxon>
        <taxon>Acanthomorphata</taxon>
        <taxon>Eupercaria</taxon>
        <taxon>Tetraodontiformes</taxon>
        <taxon>Tetradontoidea</taxon>
        <taxon>Tetraodontidae</taxon>
        <taxon>Tetraodon</taxon>
    </lineage>
</organism>
<comment type="caution">
    <text evidence="5">Lacks conserved residue(s) required for the propagation of feature annotation.</text>
</comment>
<reference evidence="9" key="1">
    <citation type="journal article" date="2004" name="Nature">
        <title>Genome duplication in the teleost fish Tetraodon nigroviridis reveals the early vertebrate proto-karyotype.</title>
        <authorList>
            <person name="Jaillon O."/>
            <person name="Aury J.-M."/>
            <person name="Brunet F."/>
            <person name="Petit J.-L."/>
            <person name="Stange-Thomann N."/>
            <person name="Mauceli E."/>
            <person name="Bouneau L."/>
            <person name="Fischer C."/>
            <person name="Ozouf-Costaz C."/>
            <person name="Bernot A."/>
            <person name="Nicaud S."/>
            <person name="Jaffe D."/>
            <person name="Fisher S."/>
            <person name="Lutfalla G."/>
            <person name="Dossat C."/>
            <person name="Segurens B."/>
            <person name="Dasilva C."/>
            <person name="Salanoubat M."/>
            <person name="Levy M."/>
            <person name="Boudet N."/>
            <person name="Castellano S."/>
            <person name="Anthouard V."/>
            <person name="Jubin C."/>
            <person name="Castelli V."/>
            <person name="Katinka M."/>
            <person name="Vacherie B."/>
            <person name="Biemont C."/>
            <person name="Skalli Z."/>
            <person name="Cattolico L."/>
            <person name="Poulain J."/>
            <person name="De Berardinis V."/>
            <person name="Cruaud C."/>
            <person name="Duprat S."/>
            <person name="Brottier P."/>
            <person name="Coutanceau J.-P."/>
            <person name="Gouzy J."/>
            <person name="Parra G."/>
            <person name="Lardier G."/>
            <person name="Chapple C."/>
            <person name="McKernan K.J."/>
            <person name="McEwan P."/>
            <person name="Bosak S."/>
            <person name="Kellis M."/>
            <person name="Volff J.-N."/>
            <person name="Guigo R."/>
            <person name="Zody M.C."/>
            <person name="Mesirov J."/>
            <person name="Lindblad-Toh K."/>
            <person name="Birren B."/>
            <person name="Nusbaum C."/>
            <person name="Kahn D."/>
            <person name="Robinson-Rechavi M."/>
            <person name="Laudet V."/>
            <person name="Schachter V."/>
            <person name="Quetier F."/>
            <person name="Saurin W."/>
            <person name="Scarpelli C."/>
            <person name="Wincker P."/>
            <person name="Lander E.S."/>
            <person name="Weissenbach J."/>
            <person name="Roest Crollius H."/>
        </authorList>
    </citation>
    <scope>NUCLEOTIDE SEQUENCE [LARGE SCALE GENOMIC DNA]</scope>
</reference>